<keyword evidence="4" id="KW-1185">Reference proteome</keyword>
<dbReference type="InterPro" id="IPR052513">
    <property type="entry name" value="Thioester_dehydratase-like"/>
</dbReference>
<name>A0ABT5WUI5_9SPHN</name>
<comment type="caution">
    <text evidence="3">The sequence shown here is derived from an EMBL/GenBank/DDBJ whole genome shotgun (WGS) entry which is preliminary data.</text>
</comment>
<dbReference type="SUPFAM" id="SSF50249">
    <property type="entry name" value="Nucleic acid-binding proteins"/>
    <property type="match status" value="1"/>
</dbReference>
<dbReference type="InterPro" id="IPR022002">
    <property type="entry name" value="ChsH2_Znr"/>
</dbReference>
<dbReference type="RefSeq" id="WP_275229647.1">
    <property type="nucleotide sequence ID" value="NZ_JARESE010000062.1"/>
</dbReference>
<dbReference type="EMBL" id="JARESE010000062">
    <property type="protein sequence ID" value="MDE8653566.1"/>
    <property type="molecule type" value="Genomic_DNA"/>
</dbReference>
<dbReference type="Pfam" id="PF12172">
    <property type="entry name" value="zf-ChsH2"/>
    <property type="match status" value="1"/>
</dbReference>
<accession>A0ABT5WUI5</accession>
<protein>
    <submittedName>
        <fullName evidence="3">Zinc ribbon domain-containing protein</fullName>
    </submittedName>
</protein>
<evidence type="ECO:0000259" key="2">
    <source>
        <dbReference type="Pfam" id="PF12172"/>
    </source>
</evidence>
<feature type="domain" description="ChsH2 rubredoxin-like zinc ribbon" evidence="2">
    <location>
        <begin position="23"/>
        <end position="58"/>
    </location>
</feature>
<sequence>MRDVVPFSPPAEVDFDAGTRPYWEALREGALSIQRCAHCHAFRTPPSRYCPHCRSTEDEWPRLSGRARLYTYTIVALDRRDAEGPVYVAGLACPEEAPDTKVFCNIVDCTLDQIVIDMPLELVATEAGTDAARFRPAPATAQGGR</sequence>
<reference evidence="3 4" key="1">
    <citation type="submission" date="2023-03" db="EMBL/GenBank/DDBJ databases">
        <title>NovoSphingobium album sp. nov. isolated from polycyclic aromatic hydrocarbons- and heavy-metal polluted soil.</title>
        <authorList>
            <person name="Liu Z."/>
            <person name="Wang K."/>
        </authorList>
    </citation>
    <scope>NUCLEOTIDE SEQUENCE [LARGE SCALE GENOMIC DNA]</scope>
    <source>
        <strain evidence="3 4">H3SJ31-1</strain>
    </source>
</reference>
<dbReference type="Gene3D" id="6.10.30.10">
    <property type="match status" value="1"/>
</dbReference>
<feature type="domain" description="ChsH2 C-terminal OB-fold" evidence="1">
    <location>
        <begin position="60"/>
        <end position="123"/>
    </location>
</feature>
<proteinExistence type="predicted"/>
<dbReference type="PANTHER" id="PTHR34075">
    <property type="entry name" value="BLR3430 PROTEIN"/>
    <property type="match status" value="1"/>
</dbReference>
<organism evidence="3 4">
    <name type="scientific">Novosphingobium album</name>
    <name type="common">ex Liu et al. 2023</name>
    <dbReference type="NCBI Taxonomy" id="3031130"/>
    <lineage>
        <taxon>Bacteria</taxon>
        <taxon>Pseudomonadati</taxon>
        <taxon>Pseudomonadota</taxon>
        <taxon>Alphaproteobacteria</taxon>
        <taxon>Sphingomonadales</taxon>
        <taxon>Sphingomonadaceae</taxon>
        <taxon>Novosphingobium</taxon>
    </lineage>
</organism>
<dbReference type="InterPro" id="IPR012340">
    <property type="entry name" value="NA-bd_OB-fold"/>
</dbReference>
<dbReference type="Pfam" id="PF01796">
    <property type="entry name" value="OB_ChsH2_C"/>
    <property type="match status" value="1"/>
</dbReference>
<evidence type="ECO:0000313" key="4">
    <source>
        <dbReference type="Proteomes" id="UP001216253"/>
    </source>
</evidence>
<evidence type="ECO:0000259" key="1">
    <source>
        <dbReference type="Pfam" id="PF01796"/>
    </source>
</evidence>
<dbReference type="InterPro" id="IPR002878">
    <property type="entry name" value="ChsH2_C"/>
</dbReference>
<evidence type="ECO:0000313" key="3">
    <source>
        <dbReference type="EMBL" id="MDE8653566.1"/>
    </source>
</evidence>
<gene>
    <name evidence="3" type="ORF">PYV00_17845</name>
</gene>
<dbReference type="PANTHER" id="PTHR34075:SF5">
    <property type="entry name" value="BLR3430 PROTEIN"/>
    <property type="match status" value="1"/>
</dbReference>
<dbReference type="Proteomes" id="UP001216253">
    <property type="component" value="Unassembled WGS sequence"/>
</dbReference>